<evidence type="ECO:0000313" key="4">
    <source>
        <dbReference type="Proteomes" id="UP000822369"/>
    </source>
</evidence>
<evidence type="ECO:0000256" key="1">
    <source>
        <dbReference type="SAM" id="Coils"/>
    </source>
</evidence>
<feature type="compositionally biased region" description="Polar residues" evidence="2">
    <location>
        <begin position="315"/>
        <end position="330"/>
    </location>
</feature>
<feature type="compositionally biased region" description="Acidic residues" evidence="2">
    <location>
        <begin position="434"/>
        <end position="454"/>
    </location>
</feature>
<dbReference type="Proteomes" id="UP000822369">
    <property type="component" value="Chromosome 2"/>
</dbReference>
<feature type="compositionally biased region" description="Basic and acidic residues" evidence="2">
    <location>
        <begin position="373"/>
        <end position="426"/>
    </location>
</feature>
<protein>
    <submittedName>
        <fullName evidence="3">Protein starmaker-like</fullName>
    </submittedName>
</protein>
<keyword evidence="1" id="KW-0175">Coiled coil</keyword>
<evidence type="ECO:0000313" key="3">
    <source>
        <dbReference type="EMBL" id="KAF7228303.1"/>
    </source>
</evidence>
<feature type="region of interest" description="Disordered" evidence="2">
    <location>
        <begin position="121"/>
        <end position="174"/>
    </location>
</feature>
<feature type="compositionally biased region" description="Basic and acidic residues" evidence="2">
    <location>
        <begin position="490"/>
        <end position="499"/>
    </location>
</feature>
<feature type="coiled-coil region" evidence="1">
    <location>
        <begin position="35"/>
        <end position="76"/>
    </location>
</feature>
<proteinExistence type="predicted"/>
<feature type="compositionally biased region" description="Low complexity" evidence="2">
    <location>
        <begin position="284"/>
        <end position="297"/>
    </location>
</feature>
<dbReference type="AlphaFoldDB" id="A0A9D2YYS0"/>
<accession>A0A9D2YYS0</accession>
<name>A0A9D2YYS0_NOTFU</name>
<reference evidence="3" key="1">
    <citation type="submission" date="2020-03" db="EMBL/GenBank/DDBJ databases">
        <title>Intra-Species Differences in Population Size shape Life History and Genome Evolution.</title>
        <authorList>
            <person name="Willemsen D."/>
            <person name="Cui R."/>
            <person name="Valenzano D.R."/>
        </authorList>
    </citation>
    <scope>NUCLEOTIDE SEQUENCE</scope>
    <source>
        <strain evidence="3">GRZ</strain>
        <tissue evidence="3">Whole</tissue>
    </source>
</reference>
<feature type="region of interest" description="Disordered" evidence="2">
    <location>
        <begin position="218"/>
        <end position="602"/>
    </location>
</feature>
<evidence type="ECO:0000256" key="2">
    <source>
        <dbReference type="SAM" id="MobiDB-lite"/>
    </source>
</evidence>
<sequence>MAAPTENLLSLGFRTRTRENTLTKQREYCLKESRAMLLQQRLQELKDREHQAQRHNKQLLQQFEKAQDTLEEMLTRNAAMKTIRMEYERYLEENSPRWQQQLQEAAQQKKMEDCSRVYQQKSEENEVLTSTVDAPKLSHDPSMQNQKCVPSHENSDYPQSSFSHHPFSQLTSTQTHTGRFPGFLTALHRTHSPLFFPPPNFLLPHSFLLQHPTSSLGHQRWSKQEASGWDPGSSGSVGRFHTENPPPSSFSVGEGNETSGATNTSKKKDGGLSPGLDVKPVRLSSSHEQSSGSSRGSPLAGRDKRKRKKKRGRGQQSSPDSQKSYGTSNKIIVASLAADQSSERNSSSVGSDRSNSSTEREAPVGSPLPEGETENRREDDGESQHSDEEESSLSKKMENQSHDDKSLSCRAEESGGDVENKSRAEEEIVSQEGSSDEERDEEEETKDLEAGDEENSWKSQEQVGDAEGDDEVSTGIKTTEDVEHQEDEQLNNKDTKIRTESSASSQDEEEDGSEDDEESNKEDRNDEAEDSCDSDEIISPQEKRSEQMQTIPEDDEDEVKTQSSDESTDDAIENLLAPPGAGKVEEDERSDQEPTAACHNMNIFQVTDTSKVDHIGDSDEFDHFYD</sequence>
<dbReference type="OMA" id="RMEYERY"/>
<dbReference type="OrthoDB" id="8952129at2759"/>
<feature type="compositionally biased region" description="Polar residues" evidence="2">
    <location>
        <begin position="156"/>
        <end position="174"/>
    </location>
</feature>
<organism evidence="3 4">
    <name type="scientific">Nothobranchius furzeri</name>
    <name type="common">Turquoise killifish</name>
    <dbReference type="NCBI Taxonomy" id="105023"/>
    <lineage>
        <taxon>Eukaryota</taxon>
        <taxon>Metazoa</taxon>
        <taxon>Chordata</taxon>
        <taxon>Craniata</taxon>
        <taxon>Vertebrata</taxon>
        <taxon>Euteleostomi</taxon>
        <taxon>Actinopterygii</taxon>
        <taxon>Neopterygii</taxon>
        <taxon>Teleostei</taxon>
        <taxon>Neoteleostei</taxon>
        <taxon>Acanthomorphata</taxon>
        <taxon>Ovalentaria</taxon>
        <taxon>Atherinomorphae</taxon>
        <taxon>Cyprinodontiformes</taxon>
        <taxon>Nothobranchiidae</taxon>
        <taxon>Nothobranchius</taxon>
    </lineage>
</organism>
<comment type="caution">
    <text evidence="3">The sequence shown here is derived from an EMBL/GenBank/DDBJ whole genome shotgun (WGS) entry which is preliminary data.</text>
</comment>
<feature type="compositionally biased region" description="Low complexity" evidence="2">
    <location>
        <begin position="343"/>
        <end position="357"/>
    </location>
</feature>
<feature type="compositionally biased region" description="Acidic residues" evidence="2">
    <location>
        <begin position="506"/>
        <end position="536"/>
    </location>
</feature>
<feature type="compositionally biased region" description="Basic residues" evidence="2">
    <location>
        <begin position="303"/>
        <end position="313"/>
    </location>
</feature>
<dbReference type="EMBL" id="JAAVVJ010000002">
    <property type="protein sequence ID" value="KAF7228303.1"/>
    <property type="molecule type" value="Genomic_DNA"/>
</dbReference>
<dbReference type="KEGG" id="nfu:107377260"/>
<gene>
    <name evidence="3" type="ORF">G4P62_000384</name>
</gene>